<name>A0A2H6CWG5_TETHA</name>
<feature type="domain" description="Protein NO VEIN C-terminal" evidence="3">
    <location>
        <begin position="273"/>
        <end position="380"/>
    </location>
</feature>
<dbReference type="InterPro" id="IPR024975">
    <property type="entry name" value="NOV_C"/>
</dbReference>
<evidence type="ECO:0000313" key="5">
    <source>
        <dbReference type="Proteomes" id="UP000236214"/>
    </source>
</evidence>
<dbReference type="AlphaFoldDB" id="A0A2H6CWG5"/>
<dbReference type="RefSeq" id="WP_061841474.1">
    <property type="nucleotide sequence ID" value="NZ_BDDZ01000001.1"/>
</dbReference>
<feature type="region of interest" description="Disordered" evidence="1">
    <location>
        <begin position="238"/>
        <end position="266"/>
    </location>
</feature>
<dbReference type="Pfam" id="PF12102">
    <property type="entry name" value="MrcB_N"/>
    <property type="match status" value="1"/>
</dbReference>
<gene>
    <name evidence="4" type="ORF">TEHN7118_2137</name>
</gene>
<dbReference type="EMBL" id="BDEC01000198">
    <property type="protein sequence ID" value="GBD69331.1"/>
    <property type="molecule type" value="Genomic_DNA"/>
</dbReference>
<sequence length="413" mass="48000">MKKLLVQICNLKKRIYEENITMQGNIDLKEKYKNLLHNVLPTYISENFDVYNCKITGSIGQGQYAQVPWVAILNENITSSTQKGYYIAYLFEPEGNGVFLSLNQGWNEIKKKSKVLIDLKPEDLARTLSNRLTNFIETNYSKGSFRYPLNESNKRDIQDNAKGYALGSICYKYYDFSKNVTNDELIADLKNFINIYKTLQSKVSIDFYEEMLVTLEDYTIKEEYEKINEQEPIQIVEPPKKRKDKKNSISTNKISDNELKKAQKQNELTGNKGEELAINYFKMLIKNHVTNAELKNTFLKSIVHISKQGHGDGFDISAFNPYNLNKVEKMRFEIKATTAKEKTAPFYISLNELFALKKYPKEIMIMRLYDIQSHPKAFFIDPYSKVNSYSNIEELVNNLFYAEPISYKILGLQ</sequence>
<reference evidence="4 5" key="1">
    <citation type="submission" date="2016-05" db="EMBL/GenBank/DDBJ databases">
        <title>Whole genome sequencing of Tetragenococcus halophilus subsp. halophilus NISL 7118.</title>
        <authorList>
            <person name="Shiwa Y."/>
            <person name="Nishimura I."/>
            <person name="Yoshikawa H."/>
            <person name="Koyama Y."/>
            <person name="Oguma T."/>
        </authorList>
    </citation>
    <scope>NUCLEOTIDE SEQUENCE [LARGE SCALE GENOMIC DNA]</scope>
    <source>
        <strain evidence="4 5">NISL 7118</strain>
    </source>
</reference>
<protein>
    <submittedName>
        <fullName evidence="4">Uncharacterized protein</fullName>
    </submittedName>
</protein>
<evidence type="ECO:0000259" key="2">
    <source>
        <dbReference type="Pfam" id="PF12102"/>
    </source>
</evidence>
<dbReference type="Pfam" id="PF13020">
    <property type="entry name" value="NOV_C"/>
    <property type="match status" value="1"/>
</dbReference>
<evidence type="ECO:0000256" key="1">
    <source>
        <dbReference type="SAM" id="MobiDB-lite"/>
    </source>
</evidence>
<feature type="domain" description="Type IV methyl-directed restriction enzyme EcoKMcrB subunit DNA-binding" evidence="2">
    <location>
        <begin position="25"/>
        <end position="200"/>
    </location>
</feature>
<dbReference type="Gene3D" id="3.30.920.90">
    <property type="match status" value="1"/>
</dbReference>
<comment type="caution">
    <text evidence="4">The sequence shown here is derived from an EMBL/GenBank/DDBJ whole genome shotgun (WGS) entry which is preliminary data.</text>
</comment>
<dbReference type="InterPro" id="IPR021961">
    <property type="entry name" value="McrB_DNA-bd"/>
</dbReference>
<evidence type="ECO:0000313" key="4">
    <source>
        <dbReference type="EMBL" id="GBD69331.1"/>
    </source>
</evidence>
<keyword evidence="5" id="KW-1185">Reference proteome</keyword>
<evidence type="ECO:0000259" key="3">
    <source>
        <dbReference type="Pfam" id="PF13020"/>
    </source>
</evidence>
<organism evidence="4 5">
    <name type="scientific">Tetragenococcus halophilus subsp. halophilus</name>
    <dbReference type="NCBI Taxonomy" id="1513897"/>
    <lineage>
        <taxon>Bacteria</taxon>
        <taxon>Bacillati</taxon>
        <taxon>Bacillota</taxon>
        <taxon>Bacilli</taxon>
        <taxon>Lactobacillales</taxon>
        <taxon>Enterococcaceae</taxon>
        <taxon>Tetragenococcus</taxon>
    </lineage>
</organism>
<accession>A0A2H6CWG5</accession>
<dbReference type="Proteomes" id="UP000236214">
    <property type="component" value="Unassembled WGS sequence"/>
</dbReference>
<proteinExistence type="predicted"/>